<sequence>IPFRCSICILSNAFSTLLTCKAATWLCCYFFWRMIYFLFGPQNNSLLLCIHRMSLGMFSLD</sequence>
<protein>
    <submittedName>
        <fullName evidence="1">Putative ovule protein</fullName>
    </submittedName>
</protein>
<accession>A0A0V0GH64</accession>
<evidence type="ECO:0000313" key="1">
    <source>
        <dbReference type="EMBL" id="JAP07017.1"/>
    </source>
</evidence>
<dbReference type="AlphaFoldDB" id="A0A0V0GH64"/>
<dbReference type="EMBL" id="GEDG01039692">
    <property type="protein sequence ID" value="JAP07017.1"/>
    <property type="molecule type" value="Transcribed_RNA"/>
</dbReference>
<feature type="non-terminal residue" evidence="1">
    <location>
        <position position="1"/>
    </location>
</feature>
<proteinExistence type="predicted"/>
<organism evidence="1">
    <name type="scientific">Solanum chacoense</name>
    <name type="common">Chaco potato</name>
    <dbReference type="NCBI Taxonomy" id="4108"/>
    <lineage>
        <taxon>Eukaryota</taxon>
        <taxon>Viridiplantae</taxon>
        <taxon>Streptophyta</taxon>
        <taxon>Embryophyta</taxon>
        <taxon>Tracheophyta</taxon>
        <taxon>Spermatophyta</taxon>
        <taxon>Magnoliopsida</taxon>
        <taxon>eudicotyledons</taxon>
        <taxon>Gunneridae</taxon>
        <taxon>Pentapetalae</taxon>
        <taxon>asterids</taxon>
        <taxon>lamiids</taxon>
        <taxon>Solanales</taxon>
        <taxon>Solanaceae</taxon>
        <taxon>Solanoideae</taxon>
        <taxon>Solaneae</taxon>
        <taxon>Solanum</taxon>
    </lineage>
</organism>
<name>A0A0V0GH64_SOLCH</name>
<reference evidence="1" key="1">
    <citation type="submission" date="2015-12" db="EMBL/GenBank/DDBJ databases">
        <title>Gene expression during late stages of embryo sac development: a critical building block for successful pollen-pistil interactions.</title>
        <authorList>
            <person name="Liu Y."/>
            <person name="Joly V."/>
            <person name="Sabar M."/>
            <person name="Matton D.P."/>
        </authorList>
    </citation>
    <scope>NUCLEOTIDE SEQUENCE</scope>
</reference>